<gene>
    <name evidence="11" type="ORF">O7M46_09595</name>
</gene>
<evidence type="ECO:0000256" key="9">
    <source>
        <dbReference type="SAM" id="SignalP"/>
    </source>
</evidence>
<protein>
    <submittedName>
        <fullName evidence="11">YadA C-terminal domain-containing protein</fullName>
    </submittedName>
</protein>
<keyword evidence="3" id="KW-1134">Transmembrane beta strand</keyword>
<keyword evidence="6" id="KW-0472">Membrane</keyword>
<keyword evidence="5 9" id="KW-0732">Signal</keyword>
<evidence type="ECO:0000256" key="5">
    <source>
        <dbReference type="ARBA" id="ARBA00022729"/>
    </source>
</evidence>
<keyword evidence="7" id="KW-0998">Cell outer membrane</keyword>
<evidence type="ECO:0000256" key="6">
    <source>
        <dbReference type="ARBA" id="ARBA00023136"/>
    </source>
</evidence>
<evidence type="ECO:0000313" key="11">
    <source>
        <dbReference type="EMBL" id="MDP9501208.1"/>
    </source>
</evidence>
<keyword evidence="4" id="KW-0812">Transmembrane</keyword>
<keyword evidence="12" id="KW-1185">Reference proteome</keyword>
<dbReference type="InterPro" id="IPR005594">
    <property type="entry name" value="YadA_C"/>
</dbReference>
<dbReference type="InterPro" id="IPR045584">
    <property type="entry name" value="Pilin-like"/>
</dbReference>
<feature type="signal peptide" evidence="9">
    <location>
        <begin position="1"/>
        <end position="23"/>
    </location>
</feature>
<evidence type="ECO:0000256" key="4">
    <source>
        <dbReference type="ARBA" id="ARBA00022692"/>
    </source>
</evidence>
<evidence type="ECO:0000256" key="7">
    <source>
        <dbReference type="ARBA" id="ARBA00023237"/>
    </source>
</evidence>
<proteinExistence type="predicted"/>
<accession>A0ABT9KGM5</accession>
<evidence type="ECO:0000256" key="1">
    <source>
        <dbReference type="ARBA" id="ARBA00004241"/>
    </source>
</evidence>
<comment type="caution">
    <text evidence="11">The sequence shown here is derived from an EMBL/GenBank/DDBJ whole genome shotgun (WGS) entry which is preliminary data.</text>
</comment>
<evidence type="ECO:0000313" key="12">
    <source>
        <dbReference type="Proteomes" id="UP001224083"/>
    </source>
</evidence>
<sequence>MNLSKIAAGVAVSLCLVSNVVIAKTYNLSIEEKAEKKFKEYYKLSDYEKWEKNQIHEKDITEEQKKNLWRTWGYQYSALGLKQWLGSDGDDDGGALDLAHYYSLKILNDEINTNMETISDNSKNIDVNKESINANKESINANKENINANKENINANKELITKYKKNIESNMTDNRRLIVANTASITDNQALIEKNTARITLNHDAIKKLTSDLANLKTSLKRGLATQSALNGLFQPYNVGKFNITAALGGYQSQTAIAVGTGYRFNEKIAAKAGIAKSVKGAALSYNVGVNYEF</sequence>
<dbReference type="EMBL" id="JAQAHH010000009">
    <property type="protein sequence ID" value="MDP9501208.1"/>
    <property type="molecule type" value="Genomic_DNA"/>
</dbReference>
<dbReference type="Pfam" id="PF03895">
    <property type="entry name" value="YadA_anchor"/>
    <property type="match status" value="1"/>
</dbReference>
<organism evidence="11 12">
    <name type="scientific">Bisgaard Taxon 45</name>
    <dbReference type="NCBI Taxonomy" id="304289"/>
    <lineage>
        <taxon>Bacteria</taxon>
        <taxon>Pseudomonadati</taxon>
        <taxon>Pseudomonadota</taxon>
        <taxon>Gammaproteobacteria</taxon>
        <taxon>Pasteurellales</taxon>
        <taxon>Pasteurellaceae</taxon>
    </lineage>
</organism>
<evidence type="ECO:0000256" key="8">
    <source>
        <dbReference type="SAM" id="Coils"/>
    </source>
</evidence>
<feature type="domain" description="Trimeric autotransporter adhesin YadA-like C-terminal membrane anchor" evidence="10">
    <location>
        <begin position="234"/>
        <end position="294"/>
    </location>
</feature>
<keyword evidence="8" id="KW-0175">Coiled coil</keyword>
<comment type="subcellular location">
    <subcellularLocation>
        <location evidence="2">Cell outer membrane</location>
    </subcellularLocation>
    <subcellularLocation>
        <location evidence="1">Cell surface</location>
    </subcellularLocation>
</comment>
<feature type="chain" id="PRO_5045173467" evidence="9">
    <location>
        <begin position="24"/>
        <end position="294"/>
    </location>
</feature>
<name>A0ABT9KGM5_9PAST</name>
<dbReference type="Gene3D" id="3.30.1300.30">
    <property type="entry name" value="GSPII I/J protein-like"/>
    <property type="match status" value="1"/>
</dbReference>
<dbReference type="SUPFAM" id="SSF54523">
    <property type="entry name" value="Pili subunits"/>
    <property type="match status" value="1"/>
</dbReference>
<evidence type="ECO:0000256" key="3">
    <source>
        <dbReference type="ARBA" id="ARBA00022452"/>
    </source>
</evidence>
<reference evidence="11 12" key="1">
    <citation type="submission" date="2022-12" db="EMBL/GenBank/DDBJ databases">
        <title>Genome sequence of Pasteurellaceae Bisgaard Taxon 45.</title>
        <authorList>
            <person name="Foggin C."/>
            <person name="Rosen L.E."/>
            <person name="Henton M."/>
            <person name="Buys A."/>
            <person name="Floyd T."/>
            <person name="Turner A.D."/>
            <person name="Tarbin J."/>
            <person name="Lloyd A.S."/>
            <person name="Chaitezvi C."/>
            <person name="Ellis R.J."/>
            <person name="Roberts H.C."/>
            <person name="Dastjerdi A."/>
            <person name="Nunez A."/>
            <person name="Van Vliet A.H."/>
            <person name="Steinbach F."/>
        </authorList>
    </citation>
    <scope>NUCLEOTIDE SEQUENCE [LARGE SCALE GENOMIC DNA]</scope>
    <source>
        <strain evidence="11 12">VF20HR</strain>
    </source>
</reference>
<evidence type="ECO:0000256" key="2">
    <source>
        <dbReference type="ARBA" id="ARBA00004442"/>
    </source>
</evidence>
<evidence type="ECO:0000259" key="10">
    <source>
        <dbReference type="Pfam" id="PF03895"/>
    </source>
</evidence>
<dbReference type="Proteomes" id="UP001224083">
    <property type="component" value="Unassembled WGS sequence"/>
</dbReference>
<feature type="coiled-coil region" evidence="8">
    <location>
        <begin position="129"/>
        <end position="156"/>
    </location>
</feature>